<dbReference type="PANTHER" id="PTHR37312:SF1">
    <property type="entry name" value="MEMBRANE-BOUND ACYLTRANSFERASE YKRP-RELATED"/>
    <property type="match status" value="1"/>
</dbReference>
<evidence type="ECO:0000313" key="3">
    <source>
        <dbReference type="EMBL" id="TRO80360.1"/>
    </source>
</evidence>
<keyword evidence="1" id="KW-1133">Transmembrane helix</keyword>
<dbReference type="GO" id="GO:0016747">
    <property type="term" value="F:acyltransferase activity, transferring groups other than amino-acyl groups"/>
    <property type="evidence" value="ECO:0007669"/>
    <property type="project" value="InterPro"/>
</dbReference>
<dbReference type="Pfam" id="PF01757">
    <property type="entry name" value="Acyl_transf_3"/>
    <property type="match status" value="1"/>
</dbReference>
<evidence type="ECO:0000259" key="2">
    <source>
        <dbReference type="Pfam" id="PF01757"/>
    </source>
</evidence>
<feature type="transmembrane region" description="Helical" evidence="1">
    <location>
        <begin position="293"/>
        <end position="313"/>
    </location>
</feature>
<sequence>MERNYLYDNTKFLMIFLVVFGHLLEPLAGQGGLVRALYLSIYSFDMPVFVLLCGLLTKPNPSGDQSAKIIQSLLVPFLAFTLLYELFNLLTTGRISHYSAGLQPYWLLWFLFSLFCWRLLAPFFMKLKYPLPIAFALALAAGYSDQIGYFLGLSRTLFFFPFFLVGQQMVVSGFDVSAWRQRLPRFLPIAVVATNFLFFLIADDFSARWLFGSVSYATLGAETFGAFARLGVYALSLATAGAVLLLIPQEQTWMSERGANSLHVYAWHGFVVKLFSLLGLFVFAGKLPQALGVALWFLVAFGLSVVLSGPAVARFTQGWLLDPLAKLLLGGGRSSSAG</sequence>
<comment type="caution">
    <text evidence="3">The sequence shown here is derived from an EMBL/GenBank/DDBJ whole genome shotgun (WGS) entry which is preliminary data.</text>
</comment>
<evidence type="ECO:0000313" key="4">
    <source>
        <dbReference type="Proteomes" id="UP000317155"/>
    </source>
</evidence>
<protein>
    <recommendedName>
        <fullName evidence="2">Acyltransferase 3 domain-containing protein</fullName>
    </recommendedName>
</protein>
<gene>
    <name evidence="3" type="ORF">FL622_12135</name>
</gene>
<reference evidence="3 4" key="1">
    <citation type="submission" date="2019-07" db="EMBL/GenBank/DDBJ databases">
        <title>Insights of Desulfuromonas acetexigens electromicrobiology.</title>
        <authorList>
            <person name="Katuri K."/>
            <person name="Sapireddy V."/>
            <person name="Shaw D.R."/>
            <person name="Saikaly P."/>
        </authorList>
    </citation>
    <scope>NUCLEOTIDE SEQUENCE [LARGE SCALE GENOMIC DNA]</scope>
    <source>
        <strain evidence="3 4">2873</strain>
    </source>
</reference>
<name>A0A550JAT0_9BACT</name>
<organism evidence="3 4">
    <name type="scientific">Trichloromonas acetexigens</name>
    <dbReference type="NCBI Taxonomy" id="38815"/>
    <lineage>
        <taxon>Bacteria</taxon>
        <taxon>Pseudomonadati</taxon>
        <taxon>Thermodesulfobacteriota</taxon>
        <taxon>Desulfuromonadia</taxon>
        <taxon>Desulfuromonadales</taxon>
        <taxon>Trichloromonadaceae</taxon>
        <taxon>Trichloromonas</taxon>
    </lineage>
</organism>
<feature type="transmembrane region" description="Helical" evidence="1">
    <location>
        <begin position="157"/>
        <end position="174"/>
    </location>
</feature>
<keyword evidence="4" id="KW-1185">Reference proteome</keyword>
<feature type="transmembrane region" description="Helical" evidence="1">
    <location>
        <begin position="186"/>
        <end position="206"/>
    </location>
</feature>
<feature type="transmembrane region" description="Helical" evidence="1">
    <location>
        <begin position="107"/>
        <end position="124"/>
    </location>
</feature>
<dbReference type="EMBL" id="VJVV01000008">
    <property type="protein sequence ID" value="TRO80360.1"/>
    <property type="molecule type" value="Genomic_DNA"/>
</dbReference>
<proteinExistence type="predicted"/>
<keyword evidence="1" id="KW-0812">Transmembrane</keyword>
<feature type="transmembrane region" description="Helical" evidence="1">
    <location>
        <begin position="131"/>
        <end position="151"/>
    </location>
</feature>
<dbReference type="AlphaFoldDB" id="A0A550JAT0"/>
<feature type="transmembrane region" description="Helical" evidence="1">
    <location>
        <begin position="69"/>
        <end position="87"/>
    </location>
</feature>
<feature type="transmembrane region" description="Helical" evidence="1">
    <location>
        <begin position="226"/>
        <end position="247"/>
    </location>
</feature>
<dbReference type="InterPro" id="IPR052734">
    <property type="entry name" value="Nod_factor_acetyltransferase"/>
</dbReference>
<dbReference type="OrthoDB" id="9814956at2"/>
<feature type="domain" description="Acyltransferase 3" evidence="2">
    <location>
        <begin position="7"/>
        <end position="308"/>
    </location>
</feature>
<dbReference type="Proteomes" id="UP000317155">
    <property type="component" value="Unassembled WGS sequence"/>
</dbReference>
<dbReference type="PANTHER" id="PTHR37312">
    <property type="entry name" value="MEMBRANE-BOUND ACYLTRANSFERASE YKRP-RELATED"/>
    <property type="match status" value="1"/>
</dbReference>
<feature type="transmembrane region" description="Helical" evidence="1">
    <location>
        <begin position="267"/>
        <end position="287"/>
    </location>
</feature>
<dbReference type="InterPro" id="IPR002656">
    <property type="entry name" value="Acyl_transf_3_dom"/>
</dbReference>
<dbReference type="RefSeq" id="WP_092058649.1">
    <property type="nucleotide sequence ID" value="NZ_FOJJ01000040.1"/>
</dbReference>
<accession>A0A550JAT0</accession>
<evidence type="ECO:0000256" key="1">
    <source>
        <dbReference type="SAM" id="Phobius"/>
    </source>
</evidence>
<feature type="transmembrane region" description="Helical" evidence="1">
    <location>
        <begin position="12"/>
        <end position="30"/>
    </location>
</feature>
<keyword evidence="1" id="KW-0472">Membrane</keyword>